<dbReference type="CDD" id="cd04301">
    <property type="entry name" value="NAT_SF"/>
    <property type="match status" value="1"/>
</dbReference>
<keyword evidence="12" id="KW-1185">Reference proteome</keyword>
<keyword evidence="7 9" id="KW-0012">Acyltransferase</keyword>
<dbReference type="NCBIfam" id="TIGR02406">
    <property type="entry name" value="ectoine_EctA"/>
    <property type="match status" value="1"/>
</dbReference>
<evidence type="ECO:0000313" key="11">
    <source>
        <dbReference type="EMBL" id="GAB18086.1"/>
    </source>
</evidence>
<comment type="catalytic activity">
    <reaction evidence="8 9">
        <text>L-2,4-diaminobutanoate + acetyl-CoA = (2S)-4-acetamido-2-aminobutanoate + CoA + H(+)</text>
        <dbReference type="Rhea" id="RHEA:16901"/>
        <dbReference type="ChEBI" id="CHEBI:15378"/>
        <dbReference type="ChEBI" id="CHEBI:57287"/>
        <dbReference type="ChEBI" id="CHEBI:57288"/>
        <dbReference type="ChEBI" id="CHEBI:58761"/>
        <dbReference type="ChEBI" id="CHEBI:58929"/>
        <dbReference type="EC" id="2.3.1.178"/>
    </reaction>
</comment>
<evidence type="ECO:0000256" key="2">
    <source>
        <dbReference type="ARBA" id="ARBA00004978"/>
    </source>
</evidence>
<evidence type="ECO:0000256" key="5">
    <source>
        <dbReference type="ARBA" id="ARBA00017935"/>
    </source>
</evidence>
<dbReference type="Proteomes" id="UP000035034">
    <property type="component" value="Unassembled WGS sequence"/>
</dbReference>
<evidence type="ECO:0000256" key="4">
    <source>
        <dbReference type="ARBA" id="ARBA00012355"/>
    </source>
</evidence>
<comment type="pathway">
    <text evidence="2 9">Amine and polyamine biosynthesis; ectoine biosynthesis; L-ectoine from L-aspartate 4-semialdehyde: step 2/3.</text>
</comment>
<dbReference type="AlphaFoldDB" id="H0QZ35"/>
<accession>H0QZ35</accession>
<dbReference type="Pfam" id="PF00583">
    <property type="entry name" value="Acetyltransf_1"/>
    <property type="match status" value="1"/>
</dbReference>
<reference evidence="11 12" key="1">
    <citation type="submission" date="2011-12" db="EMBL/GenBank/DDBJ databases">
        <title>Whole genome shotgun sequence of Gordonia effusa NBRC 100432.</title>
        <authorList>
            <person name="Yoshida I."/>
            <person name="Takarada H."/>
            <person name="Hosoyama A."/>
            <person name="Tsuchikane K."/>
            <person name="Katsumata H."/>
            <person name="Yamazaki S."/>
            <person name="Fujita N."/>
        </authorList>
    </citation>
    <scope>NUCLEOTIDE SEQUENCE [LARGE SCALE GENOMIC DNA]</scope>
    <source>
        <strain evidence="11 12">NBRC 100432</strain>
    </source>
</reference>
<comment type="similarity">
    <text evidence="3 9">Belongs to the acetyltransferase family. EctA subfamily.</text>
</comment>
<comment type="function">
    <text evidence="1 9">Catalyzes the acetylation of L-2,4-diaminobutyrate (DABA) to gamma-N-acetyl-alpha,gamma-diaminobutyric acid (ADABA) with acetyl coenzyme A.</text>
</comment>
<evidence type="ECO:0000259" key="10">
    <source>
        <dbReference type="PROSITE" id="PS51186"/>
    </source>
</evidence>
<evidence type="ECO:0000256" key="1">
    <source>
        <dbReference type="ARBA" id="ARBA00003741"/>
    </source>
</evidence>
<name>H0QZ35_9ACTN</name>
<comment type="caution">
    <text evidence="11">The sequence shown here is derived from an EMBL/GenBank/DDBJ whole genome shotgun (WGS) entry which is preliminary data.</text>
</comment>
<sequence length="188" mass="20577">MTSLGLIVTFEEHMRPFPKSATPDSESTVVYRQPRVVDGSRIHQIAEDSKVLDTNTPYAYVLWCHDFAETSVVAEIDGRTVGFVTGYLRPTEPSTVMVWQVAVDEQARGKRVAAGLLHSLLDAVAPRGVHTLTTTISPDNEASQRLFASVAKARGMSFTRDPLFSASDFTLGDAPADHQPEDLYTLAP</sequence>
<evidence type="ECO:0000256" key="8">
    <source>
        <dbReference type="ARBA" id="ARBA00048924"/>
    </source>
</evidence>
<dbReference type="EMBL" id="BAEH01000046">
    <property type="protein sequence ID" value="GAB18086.1"/>
    <property type="molecule type" value="Genomic_DNA"/>
</dbReference>
<dbReference type="UniPathway" id="UPA00067">
    <property type="reaction ID" value="UER00122"/>
</dbReference>
<evidence type="ECO:0000256" key="7">
    <source>
        <dbReference type="ARBA" id="ARBA00023315"/>
    </source>
</evidence>
<dbReference type="PANTHER" id="PTHR43072">
    <property type="entry name" value="N-ACETYLTRANSFERASE"/>
    <property type="match status" value="1"/>
</dbReference>
<protein>
    <recommendedName>
        <fullName evidence="5 9">L-2,4-diaminobutyric acid acetyltransferase</fullName>
        <shortName evidence="9">DABA acetyltransferase</shortName>
        <ecNumber evidence="4 9">2.3.1.178</ecNumber>
    </recommendedName>
</protein>
<dbReference type="GO" id="GO:0033816">
    <property type="term" value="F:diaminobutyrate acetyltransferase activity"/>
    <property type="evidence" value="ECO:0007669"/>
    <property type="project" value="UniProtKB-EC"/>
</dbReference>
<dbReference type="InterPro" id="IPR000182">
    <property type="entry name" value="GNAT_dom"/>
</dbReference>
<dbReference type="STRING" id="1077974.GOEFS_046_00420"/>
<evidence type="ECO:0000256" key="3">
    <source>
        <dbReference type="ARBA" id="ARBA00010712"/>
    </source>
</evidence>
<evidence type="ECO:0000256" key="9">
    <source>
        <dbReference type="RuleBase" id="RU365045"/>
    </source>
</evidence>
<dbReference type="InterPro" id="IPR012772">
    <property type="entry name" value="Ectoine_EctA"/>
</dbReference>
<gene>
    <name evidence="9 11" type="primary">ectA</name>
    <name evidence="11" type="ORF">GOEFS_046_00420</name>
</gene>
<evidence type="ECO:0000313" key="12">
    <source>
        <dbReference type="Proteomes" id="UP000035034"/>
    </source>
</evidence>
<organism evidence="11 12">
    <name type="scientific">Gordonia effusa NBRC 100432</name>
    <dbReference type="NCBI Taxonomy" id="1077974"/>
    <lineage>
        <taxon>Bacteria</taxon>
        <taxon>Bacillati</taxon>
        <taxon>Actinomycetota</taxon>
        <taxon>Actinomycetes</taxon>
        <taxon>Mycobacteriales</taxon>
        <taxon>Gordoniaceae</taxon>
        <taxon>Gordonia</taxon>
    </lineage>
</organism>
<dbReference type="Gene3D" id="3.40.630.30">
    <property type="match status" value="1"/>
</dbReference>
<dbReference type="GO" id="GO:0019491">
    <property type="term" value="P:ectoine biosynthetic process"/>
    <property type="evidence" value="ECO:0007669"/>
    <property type="project" value="UniProtKB-UniPathway"/>
</dbReference>
<evidence type="ECO:0000256" key="6">
    <source>
        <dbReference type="ARBA" id="ARBA00022679"/>
    </source>
</evidence>
<dbReference type="InterPro" id="IPR016181">
    <property type="entry name" value="Acyl_CoA_acyltransferase"/>
</dbReference>
<dbReference type="PANTHER" id="PTHR43072:SF60">
    <property type="entry name" value="L-2,4-DIAMINOBUTYRIC ACID ACETYLTRANSFERASE"/>
    <property type="match status" value="1"/>
</dbReference>
<dbReference type="SUPFAM" id="SSF55729">
    <property type="entry name" value="Acyl-CoA N-acyltransferases (Nat)"/>
    <property type="match status" value="1"/>
</dbReference>
<keyword evidence="6 9" id="KW-0808">Transferase</keyword>
<feature type="domain" description="N-acetyltransferase" evidence="10">
    <location>
        <begin position="29"/>
        <end position="176"/>
    </location>
</feature>
<dbReference type="EC" id="2.3.1.178" evidence="4 9"/>
<dbReference type="eggNOG" id="COG0456">
    <property type="taxonomic scope" value="Bacteria"/>
</dbReference>
<proteinExistence type="inferred from homology"/>
<dbReference type="PROSITE" id="PS51186">
    <property type="entry name" value="GNAT"/>
    <property type="match status" value="1"/>
</dbReference>